<feature type="region of interest" description="Disordered" evidence="12">
    <location>
        <begin position="925"/>
        <end position="973"/>
    </location>
</feature>
<dbReference type="Gene3D" id="1.10.486.10">
    <property type="entry name" value="PCRA, domain 4"/>
    <property type="match status" value="1"/>
</dbReference>
<keyword evidence="6" id="KW-0238">DNA-binding</keyword>
<dbReference type="EC" id="5.6.2.4" evidence="9"/>
<protein>
    <recommendedName>
        <fullName evidence="9">DNA 3'-5' helicase</fullName>
        <ecNumber evidence="9">5.6.2.4</ecNumber>
    </recommendedName>
</protein>
<dbReference type="InterPro" id="IPR013986">
    <property type="entry name" value="DExx_box_DNA_helicase_dom_sf"/>
</dbReference>
<dbReference type="Proteomes" id="UP001161017">
    <property type="component" value="Unassembled WGS sequence"/>
</dbReference>
<evidence type="ECO:0000256" key="6">
    <source>
        <dbReference type="ARBA" id="ARBA00023125"/>
    </source>
</evidence>
<evidence type="ECO:0000256" key="10">
    <source>
        <dbReference type="ARBA" id="ARBA00048988"/>
    </source>
</evidence>
<evidence type="ECO:0000256" key="12">
    <source>
        <dbReference type="SAM" id="MobiDB-lite"/>
    </source>
</evidence>
<dbReference type="InterPro" id="IPR027417">
    <property type="entry name" value="P-loop_NTPase"/>
</dbReference>
<keyword evidence="3 11" id="KW-0378">Hydrolase</keyword>
<dbReference type="GO" id="GO:0016787">
    <property type="term" value="F:hydrolase activity"/>
    <property type="evidence" value="ECO:0007669"/>
    <property type="project" value="UniProtKB-UniRule"/>
</dbReference>
<evidence type="ECO:0000313" key="16">
    <source>
        <dbReference type="Proteomes" id="UP001161017"/>
    </source>
</evidence>
<dbReference type="GO" id="GO:0000725">
    <property type="term" value="P:recombinational repair"/>
    <property type="evidence" value="ECO:0007669"/>
    <property type="project" value="TreeGrafter"/>
</dbReference>
<evidence type="ECO:0000256" key="7">
    <source>
        <dbReference type="ARBA" id="ARBA00023235"/>
    </source>
</evidence>
<dbReference type="AlphaFoldDB" id="A0AA43U038"/>
<feature type="compositionally biased region" description="Basic and acidic residues" evidence="12">
    <location>
        <begin position="821"/>
        <end position="832"/>
    </location>
</feature>
<comment type="catalytic activity">
    <reaction evidence="10">
        <text>ATP + H2O = ADP + phosphate + H(+)</text>
        <dbReference type="Rhea" id="RHEA:13065"/>
        <dbReference type="ChEBI" id="CHEBI:15377"/>
        <dbReference type="ChEBI" id="CHEBI:15378"/>
        <dbReference type="ChEBI" id="CHEBI:30616"/>
        <dbReference type="ChEBI" id="CHEBI:43474"/>
        <dbReference type="ChEBI" id="CHEBI:456216"/>
        <dbReference type="EC" id="5.6.2.4"/>
    </reaction>
</comment>
<dbReference type="EMBL" id="JAPUFD010000013">
    <property type="protein sequence ID" value="MDI1490937.1"/>
    <property type="molecule type" value="Genomic_DNA"/>
</dbReference>
<evidence type="ECO:0000256" key="1">
    <source>
        <dbReference type="ARBA" id="ARBA00009922"/>
    </source>
</evidence>
<accession>A0AA43U038</accession>
<feature type="binding site" evidence="11">
    <location>
        <begin position="28"/>
        <end position="35"/>
    </location>
    <ligand>
        <name>ATP</name>
        <dbReference type="ChEBI" id="CHEBI:30616"/>
    </ligand>
</feature>
<keyword evidence="4 11" id="KW-0347">Helicase</keyword>
<evidence type="ECO:0000256" key="3">
    <source>
        <dbReference type="ARBA" id="ARBA00022801"/>
    </source>
</evidence>
<dbReference type="Pfam" id="PF00580">
    <property type="entry name" value="UvrD-helicase"/>
    <property type="match status" value="1"/>
</dbReference>
<feature type="domain" description="UvrD-like helicase C-terminal" evidence="14">
    <location>
        <begin position="286"/>
        <end position="608"/>
    </location>
</feature>
<dbReference type="SUPFAM" id="SSF52540">
    <property type="entry name" value="P-loop containing nucleoside triphosphate hydrolases"/>
    <property type="match status" value="1"/>
</dbReference>
<feature type="region of interest" description="Disordered" evidence="12">
    <location>
        <begin position="999"/>
        <end position="1044"/>
    </location>
</feature>
<proteinExistence type="inferred from homology"/>
<feature type="domain" description="UvrD-like helicase ATP-binding" evidence="13">
    <location>
        <begin position="7"/>
        <end position="285"/>
    </location>
</feature>
<dbReference type="GO" id="GO:0043138">
    <property type="term" value="F:3'-5' DNA helicase activity"/>
    <property type="evidence" value="ECO:0007669"/>
    <property type="project" value="UniProtKB-EC"/>
</dbReference>
<dbReference type="GO" id="GO:0005524">
    <property type="term" value="F:ATP binding"/>
    <property type="evidence" value="ECO:0007669"/>
    <property type="project" value="UniProtKB-UniRule"/>
</dbReference>
<comment type="similarity">
    <text evidence="1">Belongs to the helicase family. UvrD subfamily.</text>
</comment>
<evidence type="ECO:0000256" key="5">
    <source>
        <dbReference type="ARBA" id="ARBA00022840"/>
    </source>
</evidence>
<dbReference type="GO" id="GO:0003677">
    <property type="term" value="F:DNA binding"/>
    <property type="evidence" value="ECO:0007669"/>
    <property type="project" value="UniProtKB-KW"/>
</dbReference>
<organism evidence="15 16">
    <name type="scientific">Ramalina farinacea</name>
    <dbReference type="NCBI Taxonomy" id="258253"/>
    <lineage>
        <taxon>Eukaryota</taxon>
        <taxon>Fungi</taxon>
        <taxon>Dikarya</taxon>
        <taxon>Ascomycota</taxon>
        <taxon>Pezizomycotina</taxon>
        <taxon>Lecanoromycetes</taxon>
        <taxon>OSLEUM clade</taxon>
        <taxon>Lecanoromycetidae</taxon>
        <taxon>Lecanorales</taxon>
        <taxon>Lecanorineae</taxon>
        <taxon>Ramalinaceae</taxon>
        <taxon>Ramalina</taxon>
    </lineage>
</organism>
<dbReference type="Gene3D" id="3.40.50.300">
    <property type="entry name" value="P-loop containing nucleotide triphosphate hydrolases"/>
    <property type="match status" value="2"/>
</dbReference>
<evidence type="ECO:0000259" key="13">
    <source>
        <dbReference type="PROSITE" id="PS51198"/>
    </source>
</evidence>
<dbReference type="GO" id="GO:0005634">
    <property type="term" value="C:nucleus"/>
    <property type="evidence" value="ECO:0007669"/>
    <property type="project" value="TreeGrafter"/>
</dbReference>
<dbReference type="CDD" id="cd17932">
    <property type="entry name" value="DEXQc_UvrD"/>
    <property type="match status" value="1"/>
</dbReference>
<dbReference type="PROSITE" id="PS51198">
    <property type="entry name" value="UVRD_HELICASE_ATP_BIND"/>
    <property type="match status" value="1"/>
</dbReference>
<dbReference type="InterPro" id="IPR000212">
    <property type="entry name" value="DNA_helicase_UvrD/REP"/>
</dbReference>
<comment type="catalytic activity">
    <reaction evidence="8">
        <text>Couples ATP hydrolysis with the unwinding of duplex DNA by translocating in the 3'-5' direction.</text>
        <dbReference type="EC" id="5.6.2.4"/>
    </reaction>
</comment>
<dbReference type="PROSITE" id="PS51217">
    <property type="entry name" value="UVRD_HELICASE_CTER"/>
    <property type="match status" value="1"/>
</dbReference>
<evidence type="ECO:0000256" key="8">
    <source>
        <dbReference type="ARBA" id="ARBA00034617"/>
    </source>
</evidence>
<evidence type="ECO:0000256" key="4">
    <source>
        <dbReference type="ARBA" id="ARBA00022806"/>
    </source>
</evidence>
<dbReference type="Pfam" id="PF13361">
    <property type="entry name" value="UvrD_C"/>
    <property type="match status" value="1"/>
</dbReference>
<evidence type="ECO:0000256" key="9">
    <source>
        <dbReference type="ARBA" id="ARBA00034808"/>
    </source>
</evidence>
<evidence type="ECO:0000256" key="11">
    <source>
        <dbReference type="PROSITE-ProRule" id="PRU00560"/>
    </source>
</evidence>
<feature type="region of interest" description="Disordered" evidence="12">
    <location>
        <begin position="803"/>
        <end position="832"/>
    </location>
</feature>
<feature type="compositionally biased region" description="Basic and acidic residues" evidence="12">
    <location>
        <begin position="954"/>
        <end position="973"/>
    </location>
</feature>
<comment type="caution">
    <text evidence="15">The sequence shown here is derived from an EMBL/GenBank/DDBJ whole genome shotgun (WGS) entry which is preliminary data.</text>
</comment>
<dbReference type="PANTHER" id="PTHR11070:SF2">
    <property type="entry name" value="ATP-DEPENDENT DNA HELICASE SRS2"/>
    <property type="match status" value="1"/>
</dbReference>
<name>A0AA43U038_9LECA</name>
<keyword evidence="7" id="KW-0413">Isomerase</keyword>
<keyword evidence="16" id="KW-1185">Reference proteome</keyword>
<keyword evidence="2 11" id="KW-0547">Nucleotide-binding</keyword>
<dbReference type="InterPro" id="IPR014016">
    <property type="entry name" value="UvrD-like_ATP-bd"/>
</dbReference>
<dbReference type="Gene3D" id="1.10.10.160">
    <property type="match status" value="1"/>
</dbReference>
<sequence length="1044" mass="116838">MTQTILDGLNAAQKGAVSSEADVLQILAPPGSGKTKTLTSRVAYLLRERNYKPWNVICLTFTVKSSREMGERLAKLLDSGYEKKLILGTFHSVCRRYLVSYGHLIGLSKDFGIADSNDSLAIIKRIVKRHRLKVDAYKTRGRISHAKSRGKSFHDLIQEQLKAKKKDEEQEEFITAFEEYEAQLERGNLLDFDDLLLRCVTLLETHPHCVSNVEAVLIDEFQDTNLVQFDLMRLFASQHNRITTVGDPDQSIYGWRSAEVENLNRMQILHPDTLVVHLEENYRSSGAILLAAREVIEQDVSRPKKELLPTHCPGTIPVLRKLPSAEIEAAWIVSEIKRTRALTGNLLNYSDYAILLRSAALSRLIETAMGRAGMPYRMVGGHKFYDRTEIKILLDYLRVISQPSNNDAVARVLNVPTRGVGDITLKALLEEAESKQTTLWQLIRNIVQGHTIAKTKISNQAEKGLGAFTSIILSLRSKLMDTTQPVSPETMLQSVMKKLEFRLYLVKLYPEDHEARWANVEELAFQAAECNFRVSSSNNDDDLSSPIKDTLPAIDGLTQDSGNSADEALSTFLANVALASERQQEGDDDEESTSAGQVTISTIHAAKGLEWPAVFVTSVYDKCIPHSRAEDTDEERRLLYVAMTRAQALLYLSCPTKTSQREDATLSPFLSEKKVRKFLADQGPSFENDTVFEVSRIIGRKCPDRRHIIIATRDLKSTGDNLWPLDGTEAGRRKWDGNAAELSPQKVAKRQKMTGVPSVAPMGGYTTTNVGHRTTMQDASKFSFAGSATFTTASIHMHQLREQDLDEGKARRKASRPYPEPARDSSLDQRRGLDLSQSFIKKSGAPADKKIRLDGGLMTMSKVRSSRAIEDCFDRANPARTQVMSREDSPEYKKKGSLLAREDEIQPGLRRRVIKFGETGAASNRPVLLSSSPPTLPDMIQDKENSLNDSINDTTKHDDTAQDARKPRHETHSVENALKHREYIKNMLNEVHEVEPVERDDTTFVARPRPTGSRKTLGVRRALAPWSAGSKQGFSVPKSYKPNG</sequence>
<reference evidence="15" key="1">
    <citation type="journal article" date="2023" name="Genome Biol. Evol.">
        <title>First Whole Genome Sequence and Flow Cytometry Genome Size Data for the Lichen-Forming Fungus Ramalina farinacea (Ascomycota).</title>
        <authorList>
            <person name="Llewellyn T."/>
            <person name="Mian S."/>
            <person name="Hill R."/>
            <person name="Leitch I.J."/>
            <person name="Gaya E."/>
        </authorList>
    </citation>
    <scope>NUCLEOTIDE SEQUENCE</scope>
    <source>
        <strain evidence="15">LIQ254RAFAR</strain>
    </source>
</reference>
<dbReference type="CDD" id="cd18807">
    <property type="entry name" value="SF1_C_UvrD"/>
    <property type="match status" value="1"/>
</dbReference>
<gene>
    <name evidence="15" type="primary">srs2</name>
    <name evidence="15" type="ORF">OHK93_002142</name>
</gene>
<evidence type="ECO:0000256" key="2">
    <source>
        <dbReference type="ARBA" id="ARBA00022741"/>
    </source>
</evidence>
<keyword evidence="5 11" id="KW-0067">ATP-binding</keyword>
<evidence type="ECO:0000313" key="15">
    <source>
        <dbReference type="EMBL" id="MDI1490937.1"/>
    </source>
</evidence>
<evidence type="ECO:0000259" key="14">
    <source>
        <dbReference type="PROSITE" id="PS51217"/>
    </source>
</evidence>
<dbReference type="PANTHER" id="PTHR11070">
    <property type="entry name" value="UVRD / RECB / PCRA DNA HELICASE FAMILY MEMBER"/>
    <property type="match status" value="1"/>
</dbReference>
<dbReference type="InterPro" id="IPR014017">
    <property type="entry name" value="DNA_helicase_UvrD-like_C"/>
</dbReference>